<accession>A0ABU3E6L2</accession>
<dbReference type="Pfam" id="PF13715">
    <property type="entry name" value="CarbopepD_reg_2"/>
    <property type="match status" value="1"/>
</dbReference>
<proteinExistence type="predicted"/>
<keyword evidence="2" id="KW-1185">Reference proteome</keyword>
<dbReference type="SUPFAM" id="SSF49464">
    <property type="entry name" value="Carboxypeptidase regulatory domain-like"/>
    <property type="match status" value="1"/>
</dbReference>
<comment type="caution">
    <text evidence="1">The sequence shown here is derived from an EMBL/GenBank/DDBJ whole genome shotgun (WGS) entry which is preliminary data.</text>
</comment>
<dbReference type="Proteomes" id="UP001261624">
    <property type="component" value="Unassembled WGS sequence"/>
</dbReference>
<sequence>MNTKFLILIVLLSQQLLSQNRLKGIVLDQQTKEPLEYADIYNSENYTSSNEDGRFIFISNNDSLNIGLLGYTTLHSTFQEQNSDTILLHKKVQNLEEIVINSNDNLLKSVLDNFTNNYPLNPYKERFFLRSVLRRNNKIIQLVDLSGKVERQTLFSTKSNPMPKKNYSVEIENLRKAGIKEKDIEFSLSPFEELFTNFNSIYMSPEIYNFKYIPYKDSSFVRLEFTPKKENSIYSTGYYLVNLEDNAFNEVSITNTHDSEFVERKKLKYRTTAYEVLVTFKKDLESKKYAIDKGNMKATVEVVPDDEEKIVYTVAYKLYTFDNFHNFEVNNNISLSKDIFRLKADYDKEFWESQHYLLLTEEMQSFLKMILNEENNDFKNITNF</sequence>
<protein>
    <submittedName>
        <fullName evidence="1">Carboxypeptidase-like regulatory domain-containing protein</fullName>
    </submittedName>
</protein>
<dbReference type="EMBL" id="JAVRHM010000029">
    <property type="protein sequence ID" value="MDT0691621.1"/>
    <property type="molecule type" value="Genomic_DNA"/>
</dbReference>
<dbReference type="InterPro" id="IPR008969">
    <property type="entry name" value="CarboxyPept-like_regulatory"/>
</dbReference>
<reference evidence="1 2" key="1">
    <citation type="submission" date="2023-09" db="EMBL/GenBank/DDBJ databases">
        <authorList>
            <person name="Rey-Velasco X."/>
        </authorList>
    </citation>
    <scope>NUCLEOTIDE SEQUENCE [LARGE SCALE GENOMIC DNA]</scope>
    <source>
        <strain evidence="1 2">F188</strain>
    </source>
</reference>
<organism evidence="1 2">
    <name type="scientific">Autumnicola patrickiae</name>
    <dbReference type="NCBI Taxonomy" id="3075591"/>
    <lineage>
        <taxon>Bacteria</taxon>
        <taxon>Pseudomonadati</taxon>
        <taxon>Bacteroidota</taxon>
        <taxon>Flavobacteriia</taxon>
        <taxon>Flavobacteriales</taxon>
        <taxon>Flavobacteriaceae</taxon>
        <taxon>Autumnicola</taxon>
    </lineage>
</organism>
<evidence type="ECO:0000313" key="2">
    <source>
        <dbReference type="Proteomes" id="UP001261624"/>
    </source>
</evidence>
<evidence type="ECO:0000313" key="1">
    <source>
        <dbReference type="EMBL" id="MDT0691621.1"/>
    </source>
</evidence>
<gene>
    <name evidence="1" type="ORF">RM549_17650</name>
</gene>
<dbReference type="RefSeq" id="WP_311687237.1">
    <property type="nucleotide sequence ID" value="NZ_JAVRHM010000029.1"/>
</dbReference>
<name>A0ABU3E6L2_9FLAO</name>